<name>A0A193QKQ2_SODGM</name>
<feature type="compositionally biased region" description="Polar residues" evidence="1">
    <location>
        <begin position="108"/>
        <end position="119"/>
    </location>
</feature>
<reference evidence="2 3" key="1">
    <citation type="submission" date="2015-05" db="EMBL/GenBank/DDBJ databases">
        <authorList>
            <person name="Goodhead I."/>
        </authorList>
    </citation>
    <scope>NUCLEOTIDE SEQUENCE [LARGE SCALE GENOMIC DNA]</scope>
    <source>
        <strain evidence="3">morsitans</strain>
    </source>
</reference>
<protein>
    <submittedName>
        <fullName evidence="2">Uncharacterized protein</fullName>
    </submittedName>
</protein>
<proteinExistence type="predicted"/>
<dbReference type="Proteomes" id="UP000245838">
    <property type="component" value="Chromosome sggmmb4_Chromosome"/>
</dbReference>
<organism evidence="2 3">
    <name type="scientific">Sodalis glossinidius (strain morsitans)</name>
    <dbReference type="NCBI Taxonomy" id="343509"/>
    <lineage>
        <taxon>Bacteria</taxon>
        <taxon>Pseudomonadati</taxon>
        <taxon>Pseudomonadota</taxon>
        <taxon>Gammaproteobacteria</taxon>
        <taxon>Enterobacterales</taxon>
        <taxon>Bruguierivoracaceae</taxon>
        <taxon>Sodalis</taxon>
    </lineage>
</organism>
<dbReference type="EMBL" id="LN854557">
    <property type="protein sequence ID" value="CRL45756.1"/>
    <property type="molecule type" value="Genomic_DNA"/>
</dbReference>
<evidence type="ECO:0000313" key="3">
    <source>
        <dbReference type="Proteomes" id="UP000245838"/>
    </source>
</evidence>
<feature type="region of interest" description="Disordered" evidence="1">
    <location>
        <begin position="102"/>
        <end position="125"/>
    </location>
</feature>
<evidence type="ECO:0000313" key="2">
    <source>
        <dbReference type="EMBL" id="CRL45756.1"/>
    </source>
</evidence>
<evidence type="ECO:0000256" key="1">
    <source>
        <dbReference type="SAM" id="MobiDB-lite"/>
    </source>
</evidence>
<accession>A0A193QKQ2</accession>
<gene>
    <name evidence="2" type="ORF">SGGMMB4_03786</name>
</gene>
<sequence length="125" mass="13442">MQRPLAHYAFTLVVGQLVEPALIKARIELIAAHGGRLNAIAQRRQHKQRACYKQQQDDEEDEDYHGAFLSEGGRSLAKRCFCAADNAPAGSLRRAAPTITTVAPAPTNSSGTSHNSRVSGFNGGV</sequence>
<dbReference type="AlphaFoldDB" id="A0A193QKQ2"/>